<organism evidence="1 2">
    <name type="scientific">Streptomyces aureus</name>
    <dbReference type="NCBI Taxonomy" id="193461"/>
    <lineage>
        <taxon>Bacteria</taxon>
        <taxon>Bacillati</taxon>
        <taxon>Actinomycetota</taxon>
        <taxon>Actinomycetes</taxon>
        <taxon>Kitasatosporales</taxon>
        <taxon>Streptomycetaceae</taxon>
        <taxon>Streptomyces</taxon>
    </lineage>
</organism>
<sequence>MIDLHGEVAILAGAASYHDDDPHQVGQGAATARMLARLGAAFVLADINSAVAAKRVQLRGSDVGPERSP</sequence>
<dbReference type="EMBL" id="JBGOSP010000043">
    <property type="protein sequence ID" value="MFA3842736.1"/>
    <property type="molecule type" value="Genomic_DNA"/>
</dbReference>
<protein>
    <submittedName>
        <fullName evidence="1">Uncharacterized protein</fullName>
    </submittedName>
</protein>
<keyword evidence="2" id="KW-1185">Reference proteome</keyword>
<proteinExistence type="predicted"/>
<dbReference type="InterPro" id="IPR036291">
    <property type="entry name" value="NAD(P)-bd_dom_sf"/>
</dbReference>
<gene>
    <name evidence="1" type="ORF">ACEG43_42430</name>
</gene>
<reference evidence="1 2" key="1">
    <citation type="submission" date="2024-08" db="EMBL/GenBank/DDBJ databases">
        <title>Genome sequence of Streptomyces aureus CACIA-1.46HGO.</title>
        <authorList>
            <person name="Evangelista-Martinez Z."/>
        </authorList>
    </citation>
    <scope>NUCLEOTIDE SEQUENCE [LARGE SCALE GENOMIC DNA]</scope>
    <source>
        <strain evidence="1 2">CACIA-1.46HGO</strain>
    </source>
</reference>
<accession>A0ABV4SWA3</accession>
<evidence type="ECO:0000313" key="2">
    <source>
        <dbReference type="Proteomes" id="UP001571476"/>
    </source>
</evidence>
<dbReference type="RefSeq" id="WP_372566650.1">
    <property type="nucleotide sequence ID" value="NZ_JBGOSP010000043.1"/>
</dbReference>
<comment type="caution">
    <text evidence="1">The sequence shown here is derived from an EMBL/GenBank/DDBJ whole genome shotgun (WGS) entry which is preliminary data.</text>
</comment>
<dbReference type="Proteomes" id="UP001571476">
    <property type="component" value="Unassembled WGS sequence"/>
</dbReference>
<dbReference type="Gene3D" id="3.40.50.720">
    <property type="entry name" value="NAD(P)-binding Rossmann-like Domain"/>
    <property type="match status" value="1"/>
</dbReference>
<evidence type="ECO:0000313" key="1">
    <source>
        <dbReference type="EMBL" id="MFA3842736.1"/>
    </source>
</evidence>
<name>A0ABV4SWA3_9ACTN</name>
<dbReference type="SUPFAM" id="SSF51735">
    <property type="entry name" value="NAD(P)-binding Rossmann-fold domains"/>
    <property type="match status" value="1"/>
</dbReference>